<dbReference type="InterPro" id="IPR003959">
    <property type="entry name" value="ATPase_AAA_core"/>
</dbReference>
<feature type="transmembrane region" description="Helical" evidence="12">
    <location>
        <begin position="178"/>
        <end position="200"/>
    </location>
</feature>
<dbReference type="GO" id="GO:0006508">
    <property type="term" value="P:proteolysis"/>
    <property type="evidence" value="ECO:0000318"/>
    <property type="project" value="GO_Central"/>
</dbReference>
<comment type="similarity">
    <text evidence="3">In the C-terminal section; belongs to the peptidase M41 family.</text>
</comment>
<dbReference type="AlphaFoldDB" id="A0EDS7"/>
<comment type="similarity">
    <text evidence="11">Belongs to the AAA ATPase family.</text>
</comment>
<dbReference type="OMA" id="KPASTGC"/>
<dbReference type="Proteomes" id="UP000000600">
    <property type="component" value="Unassembled WGS sequence"/>
</dbReference>
<keyword evidence="8" id="KW-0862">Zinc</keyword>
<keyword evidence="11" id="KW-0547">Nucleotide-binding</keyword>
<keyword evidence="12" id="KW-1133">Transmembrane helix</keyword>
<dbReference type="PANTHER" id="PTHR23076">
    <property type="entry name" value="METALLOPROTEASE M41 FTSH"/>
    <property type="match status" value="1"/>
</dbReference>
<evidence type="ECO:0000256" key="6">
    <source>
        <dbReference type="ARBA" id="ARBA00022723"/>
    </source>
</evidence>
<dbReference type="Pfam" id="PF01434">
    <property type="entry name" value="Peptidase_M41"/>
    <property type="match status" value="1"/>
</dbReference>
<protein>
    <recommendedName>
        <fullName evidence="13">AAA+ ATPase domain-containing protein</fullName>
    </recommendedName>
</protein>
<dbReference type="SUPFAM" id="SSF140990">
    <property type="entry name" value="FtsH protease domain-like"/>
    <property type="match status" value="1"/>
</dbReference>
<dbReference type="GO" id="GO:0005524">
    <property type="term" value="F:ATP binding"/>
    <property type="evidence" value="ECO:0007669"/>
    <property type="project" value="UniProtKB-KW"/>
</dbReference>
<evidence type="ECO:0000256" key="1">
    <source>
        <dbReference type="ARBA" id="ARBA00001947"/>
    </source>
</evidence>
<evidence type="ECO:0000259" key="13">
    <source>
        <dbReference type="SMART" id="SM00382"/>
    </source>
</evidence>
<organism evidence="14 15">
    <name type="scientific">Paramecium tetraurelia</name>
    <dbReference type="NCBI Taxonomy" id="5888"/>
    <lineage>
        <taxon>Eukaryota</taxon>
        <taxon>Sar</taxon>
        <taxon>Alveolata</taxon>
        <taxon>Ciliophora</taxon>
        <taxon>Intramacronucleata</taxon>
        <taxon>Oligohymenophorea</taxon>
        <taxon>Peniculida</taxon>
        <taxon>Parameciidae</taxon>
        <taxon>Paramecium</taxon>
    </lineage>
</organism>
<keyword evidence="5" id="KW-0645">Protease</keyword>
<evidence type="ECO:0000256" key="4">
    <source>
        <dbReference type="ARBA" id="ARBA00010550"/>
    </source>
</evidence>
<dbReference type="InParanoid" id="A0EDS7"/>
<dbReference type="GeneID" id="5046626"/>
<comment type="cofactor">
    <cofactor evidence="1">
        <name>Zn(2+)</name>
        <dbReference type="ChEBI" id="CHEBI:29105"/>
    </cofactor>
</comment>
<dbReference type="SUPFAM" id="SSF52540">
    <property type="entry name" value="P-loop containing nucleoside triphosphate hydrolases"/>
    <property type="match status" value="1"/>
</dbReference>
<dbReference type="InterPro" id="IPR000642">
    <property type="entry name" value="Peptidase_M41"/>
</dbReference>
<keyword evidence="7" id="KW-0378">Hydrolase</keyword>
<evidence type="ECO:0000256" key="10">
    <source>
        <dbReference type="ARBA" id="ARBA00023128"/>
    </source>
</evidence>
<dbReference type="GO" id="GO:0004176">
    <property type="term" value="F:ATP-dependent peptidase activity"/>
    <property type="evidence" value="ECO:0000318"/>
    <property type="project" value="GO_Central"/>
</dbReference>
<dbReference type="InterPro" id="IPR041569">
    <property type="entry name" value="AAA_lid_3"/>
</dbReference>
<feature type="domain" description="AAA+ ATPase" evidence="13">
    <location>
        <begin position="270"/>
        <end position="406"/>
    </location>
</feature>
<dbReference type="GO" id="GO:0004222">
    <property type="term" value="F:metalloendopeptidase activity"/>
    <property type="evidence" value="ECO:0007669"/>
    <property type="project" value="InterPro"/>
</dbReference>
<evidence type="ECO:0000256" key="9">
    <source>
        <dbReference type="ARBA" id="ARBA00023049"/>
    </source>
</evidence>
<dbReference type="STRING" id="5888.A0EDS7"/>
<evidence type="ECO:0000256" key="7">
    <source>
        <dbReference type="ARBA" id="ARBA00022801"/>
    </source>
</evidence>
<dbReference type="InterPro" id="IPR027417">
    <property type="entry name" value="P-loop_NTPase"/>
</dbReference>
<dbReference type="Pfam" id="PF17862">
    <property type="entry name" value="AAA_lid_3"/>
    <property type="match status" value="1"/>
</dbReference>
<name>A0EDS7_PARTE</name>
<dbReference type="GO" id="GO:0016887">
    <property type="term" value="F:ATP hydrolysis activity"/>
    <property type="evidence" value="ECO:0007669"/>
    <property type="project" value="InterPro"/>
</dbReference>
<dbReference type="PANTHER" id="PTHR23076:SF97">
    <property type="entry name" value="ATP-DEPENDENT ZINC METALLOPROTEASE YME1L1"/>
    <property type="match status" value="1"/>
</dbReference>
<dbReference type="FunFam" id="1.20.58.760:FF:000001">
    <property type="entry name" value="ATP-dependent zinc metalloprotease FtsH"/>
    <property type="match status" value="1"/>
</dbReference>
<evidence type="ECO:0000256" key="5">
    <source>
        <dbReference type="ARBA" id="ARBA00022670"/>
    </source>
</evidence>
<dbReference type="Pfam" id="PF00004">
    <property type="entry name" value="AAA"/>
    <property type="match status" value="1"/>
</dbReference>
<dbReference type="Gene3D" id="1.10.8.60">
    <property type="match status" value="1"/>
</dbReference>
<dbReference type="InterPro" id="IPR003960">
    <property type="entry name" value="ATPase_AAA_CS"/>
</dbReference>
<dbReference type="PROSITE" id="PS00674">
    <property type="entry name" value="AAA"/>
    <property type="match status" value="1"/>
</dbReference>
<keyword evidence="11" id="KW-0067">ATP-binding</keyword>
<dbReference type="GO" id="GO:0046872">
    <property type="term" value="F:metal ion binding"/>
    <property type="evidence" value="ECO:0007669"/>
    <property type="project" value="UniProtKB-KW"/>
</dbReference>
<dbReference type="OrthoDB" id="1413014at2759"/>
<evidence type="ECO:0000256" key="11">
    <source>
        <dbReference type="RuleBase" id="RU003651"/>
    </source>
</evidence>
<evidence type="ECO:0000256" key="8">
    <source>
        <dbReference type="ARBA" id="ARBA00022833"/>
    </source>
</evidence>
<dbReference type="Gene3D" id="3.40.50.300">
    <property type="entry name" value="P-loop containing nucleotide triphosphate hydrolases"/>
    <property type="match status" value="1"/>
</dbReference>
<dbReference type="InterPro" id="IPR003593">
    <property type="entry name" value="AAA+_ATPase"/>
</dbReference>
<sequence length="668" mass="75625">MVQISNTLDIHQLLLICAFNRDERTFSMGICVQVVIQFQKQDGNVSILEPTFKLLQSPFSLKKDDLIKKASNIPDYKFDFSPFIQPDATFLVKQLNIQKLRLLQKELASDPQNPEKAFKYIRQLNRIQLYDEAVRVFKQIEDCRENATPKQHQQLQEQYGIAVKHLKSNQYGDKRKSLILPGMIYLLIAAAFLYKMMYLFQLVQSKQKNEKNQKDVPEQGTGRIDLIQEERNIPTRFNDVLGIDEFKEELEEIVEFLKHPKKYTDSGAKLPKGILLVGPPGTGKTLLARALAGEAGCAFFYKSGSEFDEMFVGVGASRVREIFKTARQKAPSIIFIDEIDSIGGRRRAQDPGYSRDTINQILTEMDGFKQSESVIVIGATNFEQVLDPALKRPGRFDKMIHVPLPDVKGREQIFSYYLQKIKFDVQKVLPSNLARQTSGFTGADIQNMVNVAILNAIKYDRQIATTEDFEFAIDRIAMGVGRKNMHVSDKEKLMTAYHEGGHALTSLLTEGAMPLHKVTILPRGGALGFTSMLPEKDQLNYTRKGIIASIDVAMGGRAAEDLFLGKDDITSGCSNDLAKATNLAYMFVKQLGMDDKISLISIQSDRVKTSDQFDYMVDMEVKKILEESYNRVKNLLKVNESKLKDLATELVKRETLSAEEIRKLLQIS</sequence>
<proteinExistence type="inferred from homology"/>
<accession>A0EDS7</accession>
<evidence type="ECO:0000256" key="3">
    <source>
        <dbReference type="ARBA" id="ARBA00010044"/>
    </source>
</evidence>
<gene>
    <name evidence="14" type="ORF">GSPATT00025788001</name>
</gene>
<dbReference type="KEGG" id="ptm:GSPATT00025788001"/>
<evidence type="ECO:0000313" key="14">
    <source>
        <dbReference type="EMBL" id="CAK93444.1"/>
    </source>
</evidence>
<keyword evidence="6" id="KW-0479">Metal-binding</keyword>
<keyword evidence="12" id="KW-0812">Transmembrane</keyword>
<dbReference type="CDD" id="cd19501">
    <property type="entry name" value="RecA-like_FtsH"/>
    <property type="match status" value="1"/>
</dbReference>
<dbReference type="RefSeq" id="XP_001460841.1">
    <property type="nucleotide sequence ID" value="XM_001460804.1"/>
</dbReference>
<dbReference type="eggNOG" id="KOG0734">
    <property type="taxonomic scope" value="Eukaryota"/>
</dbReference>
<dbReference type="HOGENOM" id="CLU_000688_19_0_1"/>
<dbReference type="InterPro" id="IPR037219">
    <property type="entry name" value="Peptidase_M41-like"/>
</dbReference>
<evidence type="ECO:0000256" key="2">
    <source>
        <dbReference type="ARBA" id="ARBA00004173"/>
    </source>
</evidence>
<dbReference type="EMBL" id="CT868672">
    <property type="protein sequence ID" value="CAK93444.1"/>
    <property type="molecule type" value="Genomic_DNA"/>
</dbReference>
<dbReference type="FunFam" id="3.40.50.300:FF:000195">
    <property type="entry name" value="ATP-dependent zinc metalloprotease FTSH 11"/>
    <property type="match status" value="1"/>
</dbReference>
<dbReference type="Gene3D" id="1.20.58.760">
    <property type="entry name" value="Peptidase M41"/>
    <property type="match status" value="1"/>
</dbReference>
<keyword evidence="9" id="KW-0482">Metalloprotease</keyword>
<dbReference type="FunCoup" id="A0EDS7">
    <property type="interactions" value="930"/>
</dbReference>
<keyword evidence="10" id="KW-0496">Mitochondrion</keyword>
<keyword evidence="15" id="KW-1185">Reference proteome</keyword>
<keyword evidence="12" id="KW-0472">Membrane</keyword>
<dbReference type="SMART" id="SM00382">
    <property type="entry name" value="AAA"/>
    <property type="match status" value="1"/>
</dbReference>
<evidence type="ECO:0000256" key="12">
    <source>
        <dbReference type="SAM" id="Phobius"/>
    </source>
</evidence>
<dbReference type="GO" id="GO:0005739">
    <property type="term" value="C:mitochondrion"/>
    <property type="evidence" value="ECO:0000318"/>
    <property type="project" value="GO_Central"/>
</dbReference>
<comment type="subcellular location">
    <subcellularLocation>
        <location evidence="2">Mitochondrion</location>
    </subcellularLocation>
</comment>
<evidence type="ECO:0000313" key="15">
    <source>
        <dbReference type="Proteomes" id="UP000000600"/>
    </source>
</evidence>
<comment type="similarity">
    <text evidence="4">In the N-terminal section; belongs to the AAA ATPase family.</text>
</comment>
<reference evidence="14 15" key="1">
    <citation type="journal article" date="2006" name="Nature">
        <title>Global trends of whole-genome duplications revealed by the ciliate Paramecium tetraurelia.</title>
        <authorList>
            <consortium name="Genoscope"/>
            <person name="Aury J.-M."/>
            <person name="Jaillon O."/>
            <person name="Duret L."/>
            <person name="Noel B."/>
            <person name="Jubin C."/>
            <person name="Porcel B.M."/>
            <person name="Segurens B."/>
            <person name="Daubin V."/>
            <person name="Anthouard V."/>
            <person name="Aiach N."/>
            <person name="Arnaiz O."/>
            <person name="Billaut A."/>
            <person name="Beisson J."/>
            <person name="Blanc I."/>
            <person name="Bouhouche K."/>
            <person name="Camara F."/>
            <person name="Duharcourt S."/>
            <person name="Guigo R."/>
            <person name="Gogendeau D."/>
            <person name="Katinka M."/>
            <person name="Keller A.-M."/>
            <person name="Kissmehl R."/>
            <person name="Klotz C."/>
            <person name="Koll F."/>
            <person name="Le Moue A."/>
            <person name="Lepere C."/>
            <person name="Malinsky S."/>
            <person name="Nowacki M."/>
            <person name="Nowak J.K."/>
            <person name="Plattner H."/>
            <person name="Poulain J."/>
            <person name="Ruiz F."/>
            <person name="Serrano V."/>
            <person name="Zagulski M."/>
            <person name="Dessen P."/>
            <person name="Betermier M."/>
            <person name="Weissenbach J."/>
            <person name="Scarpelli C."/>
            <person name="Schachter V."/>
            <person name="Sperling L."/>
            <person name="Meyer E."/>
            <person name="Cohen J."/>
            <person name="Wincker P."/>
        </authorList>
    </citation>
    <scope>NUCLEOTIDE SEQUENCE [LARGE SCALE GENOMIC DNA]</scope>
    <source>
        <strain evidence="14 15">Stock d4-2</strain>
    </source>
</reference>
<dbReference type="FunFam" id="1.10.8.60:FF:000001">
    <property type="entry name" value="ATP-dependent zinc metalloprotease FtsH"/>
    <property type="match status" value="1"/>
</dbReference>